<proteinExistence type="inferred from homology"/>
<dbReference type="GeneTree" id="ENSGT00940000160179"/>
<dbReference type="Proteomes" id="UP000694390">
    <property type="component" value="Unassembled WGS sequence"/>
</dbReference>
<evidence type="ECO:0000256" key="6">
    <source>
        <dbReference type="ARBA" id="ARBA00023145"/>
    </source>
</evidence>
<name>A0A8C5EWB3_9SAUR</name>
<dbReference type="InterPro" id="IPR021109">
    <property type="entry name" value="Peptidase_aspartic_dom_sf"/>
</dbReference>
<dbReference type="Pfam" id="PF00026">
    <property type="entry name" value="Asp"/>
    <property type="match status" value="1"/>
</dbReference>
<dbReference type="InterPro" id="IPR001969">
    <property type="entry name" value="Aspartic_peptidase_AS"/>
</dbReference>
<dbReference type="InterPro" id="IPR033121">
    <property type="entry name" value="PEPTIDASE_A1"/>
</dbReference>
<reference evidence="14" key="1">
    <citation type="submission" date="2025-08" db="UniProtKB">
        <authorList>
            <consortium name="Ensembl"/>
        </authorList>
    </citation>
    <scope>IDENTIFICATION</scope>
</reference>
<dbReference type="GO" id="GO:0005764">
    <property type="term" value="C:lysosome"/>
    <property type="evidence" value="ECO:0007669"/>
    <property type="project" value="Ensembl"/>
</dbReference>
<keyword evidence="3" id="KW-0732">Signal</keyword>
<evidence type="ECO:0000256" key="12">
    <source>
        <dbReference type="SAM" id="MobiDB-lite"/>
    </source>
</evidence>
<evidence type="ECO:0000256" key="11">
    <source>
        <dbReference type="RuleBase" id="RU000454"/>
    </source>
</evidence>
<organism evidence="14 15">
    <name type="scientific">Gopherus evgoodei</name>
    <name type="common">Goodes thornscrub tortoise</name>
    <dbReference type="NCBI Taxonomy" id="1825980"/>
    <lineage>
        <taxon>Eukaryota</taxon>
        <taxon>Metazoa</taxon>
        <taxon>Chordata</taxon>
        <taxon>Craniata</taxon>
        <taxon>Vertebrata</taxon>
        <taxon>Euteleostomi</taxon>
        <taxon>Archelosauria</taxon>
        <taxon>Testudinata</taxon>
        <taxon>Testudines</taxon>
        <taxon>Cryptodira</taxon>
        <taxon>Durocryptodira</taxon>
        <taxon>Testudinoidea</taxon>
        <taxon>Testudinidae</taxon>
        <taxon>Gopherus</taxon>
    </lineage>
</organism>
<dbReference type="PANTHER" id="PTHR47966:SF83">
    <property type="entry name" value="NAPSIN-A"/>
    <property type="match status" value="1"/>
</dbReference>
<evidence type="ECO:0000256" key="1">
    <source>
        <dbReference type="ARBA" id="ARBA00007447"/>
    </source>
</evidence>
<comment type="similarity">
    <text evidence="1 11">Belongs to the peptidase A1 family.</text>
</comment>
<evidence type="ECO:0000256" key="10">
    <source>
        <dbReference type="PIRSR" id="PIRSR601461-2"/>
    </source>
</evidence>
<reference evidence="14" key="2">
    <citation type="submission" date="2025-09" db="UniProtKB">
        <authorList>
            <consortium name="Ensembl"/>
        </authorList>
    </citation>
    <scope>IDENTIFICATION</scope>
</reference>
<feature type="disulfide bond" evidence="10">
    <location>
        <begin position="223"/>
        <end position="230"/>
    </location>
</feature>
<protein>
    <submittedName>
        <fullName evidence="14">Napsin A aspartic peptidase</fullName>
    </submittedName>
</protein>
<evidence type="ECO:0000256" key="4">
    <source>
        <dbReference type="ARBA" id="ARBA00022750"/>
    </source>
</evidence>
<feature type="region of interest" description="Disordered" evidence="12">
    <location>
        <begin position="55"/>
        <end position="94"/>
    </location>
</feature>
<evidence type="ECO:0000256" key="7">
    <source>
        <dbReference type="ARBA" id="ARBA00023157"/>
    </source>
</evidence>
<evidence type="ECO:0000256" key="9">
    <source>
        <dbReference type="PIRSR" id="PIRSR601461-1"/>
    </source>
</evidence>
<keyword evidence="2 11" id="KW-0645">Protease</keyword>
<dbReference type="Gene3D" id="2.40.70.10">
    <property type="entry name" value="Acid Proteases"/>
    <property type="match status" value="2"/>
</dbReference>
<dbReference type="SUPFAM" id="SSF50630">
    <property type="entry name" value="Acid proteases"/>
    <property type="match status" value="1"/>
</dbReference>
<keyword evidence="7 10" id="KW-1015">Disulfide bond</keyword>
<dbReference type="FunFam" id="2.40.70.10:FF:000066">
    <property type="entry name" value="Napsin A aspartic peptidase"/>
    <property type="match status" value="1"/>
</dbReference>
<evidence type="ECO:0000256" key="2">
    <source>
        <dbReference type="ARBA" id="ARBA00022670"/>
    </source>
</evidence>
<dbReference type="FunFam" id="2.40.70.10:FF:000004">
    <property type="entry name" value="Pepsin A"/>
    <property type="match status" value="1"/>
</dbReference>
<evidence type="ECO:0000259" key="13">
    <source>
        <dbReference type="PROSITE" id="PS51767"/>
    </source>
</evidence>
<keyword evidence="6" id="KW-0865">Zymogen</keyword>
<dbReference type="InterPro" id="IPR001461">
    <property type="entry name" value="Aspartic_peptidase_A1"/>
</dbReference>
<evidence type="ECO:0000256" key="5">
    <source>
        <dbReference type="ARBA" id="ARBA00022801"/>
    </source>
</evidence>
<dbReference type="GO" id="GO:0033619">
    <property type="term" value="P:membrane protein proteolysis"/>
    <property type="evidence" value="ECO:0007669"/>
    <property type="project" value="Ensembl"/>
</dbReference>
<accession>A0A8C5EWB3</accession>
<evidence type="ECO:0000313" key="15">
    <source>
        <dbReference type="Proteomes" id="UP000694390"/>
    </source>
</evidence>
<dbReference type="PANTHER" id="PTHR47966">
    <property type="entry name" value="BETA-SITE APP-CLEAVING ENZYME, ISOFORM A-RELATED"/>
    <property type="match status" value="1"/>
</dbReference>
<feature type="domain" description="Peptidase A1" evidence="13">
    <location>
        <begin position="192"/>
        <end position="515"/>
    </location>
</feature>
<evidence type="ECO:0000256" key="8">
    <source>
        <dbReference type="ARBA" id="ARBA00023180"/>
    </source>
</evidence>
<keyword evidence="4 11" id="KW-0064">Aspartyl protease</keyword>
<feature type="compositionally biased region" description="Low complexity" evidence="12">
    <location>
        <begin position="543"/>
        <end position="557"/>
    </location>
</feature>
<dbReference type="OrthoDB" id="771136at2759"/>
<dbReference type="AlphaFoldDB" id="A0A8C5EWB3"/>
<dbReference type="GO" id="GO:0004190">
    <property type="term" value="F:aspartic-type endopeptidase activity"/>
    <property type="evidence" value="ECO:0007669"/>
    <property type="project" value="UniProtKB-KW"/>
</dbReference>
<sequence>MGISELAPPSQSPDQSSQFQALVWDWYFRCSYLAPGRGLAGLGGQGRGSRACPLRGAPGPIRPQGREWGPGPVPSGGHQVPPSPGAGTGWLRGAGNGAWGLSPLGGAGSHPAPGQGLAGWLRRVGEVPGGGSRGFSALTPPPSGRIPLRKFPSVRSRFRGPGLPIANLGAGRGPHSRSAGPQRLHNYMDAQYYGEIGIGTPPQQFSVVFDTGSSDLWVPSAGCCLLHLACWVHTRYHSLFSCTHKRNHTKFSIHYGTGSLNGFLSQDTITVTQLCSQVSNLTVENQTFAEAVDLPGLVFVAAKFDGILGMGYPSLSVRGVTPVFDNMMAQGLLDQNVFSFHLRRGSADGGELLLGGTDPELHEGELHYVPVSRKAYWQVKKAQGEHQCKGLSLCRGGCQAIVDTGTSLIAGPSKEIKMLHKALGPFHALNGQYLLDCDQLSGLPEVSFVLGGKPFSLTGEQYVLKVTQLDITICISGFMALDVPAPAGPLWILGDVFLGQYYTVFDRDQDRVGLAETKARPVSACWAGLSRSERRIASRREPAPVSGNRSSNGSSPSQCPHTASPC</sequence>
<gene>
    <name evidence="14" type="primary">NAPSA</name>
</gene>
<dbReference type="PRINTS" id="PR00792">
    <property type="entry name" value="PEPSIN"/>
</dbReference>
<evidence type="ECO:0000313" key="14">
    <source>
        <dbReference type="Ensembl" id="ENSGEVP00005020526.1"/>
    </source>
</evidence>
<feature type="active site" evidence="9">
    <location>
        <position position="210"/>
    </location>
</feature>
<feature type="active site" evidence="9">
    <location>
        <position position="403"/>
    </location>
</feature>
<dbReference type="GO" id="GO:0005615">
    <property type="term" value="C:extracellular space"/>
    <property type="evidence" value="ECO:0007669"/>
    <property type="project" value="Ensembl"/>
</dbReference>
<dbReference type="PROSITE" id="PS00141">
    <property type="entry name" value="ASP_PROTEASE"/>
    <property type="match status" value="2"/>
</dbReference>
<dbReference type="PROSITE" id="PS51767">
    <property type="entry name" value="PEPTIDASE_A1"/>
    <property type="match status" value="1"/>
</dbReference>
<dbReference type="GO" id="GO:0043129">
    <property type="term" value="P:surfactant homeostasis"/>
    <property type="evidence" value="ECO:0007669"/>
    <property type="project" value="Ensembl"/>
</dbReference>
<keyword evidence="15" id="KW-1185">Reference proteome</keyword>
<keyword evidence="5 11" id="KW-0378">Hydrolase</keyword>
<feature type="region of interest" description="Disordered" evidence="12">
    <location>
        <begin position="537"/>
        <end position="566"/>
    </location>
</feature>
<evidence type="ECO:0000256" key="3">
    <source>
        <dbReference type="ARBA" id="ARBA00022729"/>
    </source>
</evidence>
<dbReference type="Ensembl" id="ENSGEVT00005021553.1">
    <property type="protein sequence ID" value="ENSGEVP00005020526.1"/>
    <property type="gene ID" value="ENSGEVG00005014028.1"/>
</dbReference>
<keyword evidence="8" id="KW-0325">Glycoprotein</keyword>